<name>A0A6I3I379_9MICO</name>
<proteinExistence type="predicted"/>
<dbReference type="EMBL" id="WLVL01000004">
    <property type="protein sequence ID" value="MTB70624.1"/>
    <property type="molecule type" value="Genomic_DNA"/>
</dbReference>
<dbReference type="AlphaFoldDB" id="A0A6I3I379"/>
<organism evidence="2 3">
    <name type="scientific">Arsenicicoccus cauae</name>
    <dbReference type="NCBI Taxonomy" id="2663847"/>
    <lineage>
        <taxon>Bacteria</taxon>
        <taxon>Bacillati</taxon>
        <taxon>Actinomycetota</taxon>
        <taxon>Actinomycetes</taxon>
        <taxon>Micrococcales</taxon>
        <taxon>Intrasporangiaceae</taxon>
        <taxon>Arsenicicoccus</taxon>
    </lineage>
</organism>
<evidence type="ECO:0008006" key="4">
    <source>
        <dbReference type="Google" id="ProtNLM"/>
    </source>
</evidence>
<sequence length="202" mass="21751">MTPPSDDERRRRELRARERSRRGHPVGRELPGAAVPPVVARLGEVLATGTPLDALLEVSALLHEVGGGSAELDTRWLVSALVEHDDAVTTTALAVLSRLLGDDVLRARVKREMRLREDPVPGWAADLDSLVRLAGRTDQTVLIELAEPLALRPMAHLHARLDPADGRVLDGRVVPSGPLSSWPGCGPLVRWAVRVAPTAAAT</sequence>
<feature type="compositionally biased region" description="Basic and acidic residues" evidence="1">
    <location>
        <begin position="1"/>
        <end position="17"/>
    </location>
</feature>
<keyword evidence="3" id="KW-1185">Reference proteome</keyword>
<accession>A0A6I3I379</accession>
<gene>
    <name evidence="2" type="ORF">GGG17_01260</name>
</gene>
<reference evidence="2 3" key="1">
    <citation type="submission" date="2019-11" db="EMBL/GenBank/DDBJ databases">
        <title>Whole genome sequencing identifies a novel species of the genus Arsenicicoccus isolated from human blood.</title>
        <authorList>
            <person name="Jeong J.H."/>
            <person name="Kweon O.J."/>
            <person name="Kim H.R."/>
            <person name="Kim T.-H."/>
            <person name="Ha S.-M."/>
            <person name="Lee M.-K."/>
        </authorList>
    </citation>
    <scope>NUCLEOTIDE SEQUENCE [LARGE SCALE GENOMIC DNA]</scope>
    <source>
        <strain evidence="2 3">MKL-02</strain>
    </source>
</reference>
<protein>
    <recommendedName>
        <fullName evidence="4">HD domain-containing protein</fullName>
    </recommendedName>
</protein>
<evidence type="ECO:0000313" key="3">
    <source>
        <dbReference type="Proteomes" id="UP000431092"/>
    </source>
</evidence>
<feature type="region of interest" description="Disordered" evidence="1">
    <location>
        <begin position="1"/>
        <end position="32"/>
    </location>
</feature>
<dbReference type="Proteomes" id="UP000431092">
    <property type="component" value="Unassembled WGS sequence"/>
</dbReference>
<evidence type="ECO:0000313" key="2">
    <source>
        <dbReference type="EMBL" id="MTB70624.1"/>
    </source>
</evidence>
<evidence type="ECO:0000256" key="1">
    <source>
        <dbReference type="SAM" id="MobiDB-lite"/>
    </source>
</evidence>
<comment type="caution">
    <text evidence="2">The sequence shown here is derived from an EMBL/GenBank/DDBJ whole genome shotgun (WGS) entry which is preliminary data.</text>
</comment>
<dbReference type="RefSeq" id="WP_154591993.1">
    <property type="nucleotide sequence ID" value="NZ_WLVL01000004.1"/>
</dbReference>